<accession>A0ABN6HFV9</accession>
<proteinExistence type="predicted"/>
<evidence type="ECO:0000313" key="2">
    <source>
        <dbReference type="Proteomes" id="UP001374893"/>
    </source>
</evidence>
<protein>
    <submittedName>
        <fullName evidence="1">Uncharacterized protein</fullName>
    </submittedName>
</protein>
<reference evidence="1 2" key="1">
    <citation type="submission" date="2021-06" db="EMBL/GenBank/DDBJ databases">
        <title>Complete genome of Haloferula helveola possessing various polysaccharide degrading enzymes.</title>
        <authorList>
            <person name="Takami H."/>
            <person name="Huang C."/>
            <person name="Hamasaki K."/>
        </authorList>
    </citation>
    <scope>NUCLEOTIDE SEQUENCE [LARGE SCALE GENOMIC DNA]</scope>
    <source>
        <strain evidence="1 2">CN-1</strain>
    </source>
</reference>
<dbReference type="EMBL" id="AP024702">
    <property type="protein sequence ID" value="BCX50264.1"/>
    <property type="molecule type" value="Genomic_DNA"/>
</dbReference>
<name>A0ABN6HFV9_9BACT</name>
<evidence type="ECO:0000313" key="1">
    <source>
        <dbReference type="EMBL" id="BCX50264.1"/>
    </source>
</evidence>
<organism evidence="1 2">
    <name type="scientific">Haloferula helveola</name>
    <dbReference type="NCBI Taxonomy" id="490095"/>
    <lineage>
        <taxon>Bacteria</taxon>
        <taxon>Pseudomonadati</taxon>
        <taxon>Verrucomicrobiota</taxon>
        <taxon>Verrucomicrobiia</taxon>
        <taxon>Verrucomicrobiales</taxon>
        <taxon>Verrucomicrobiaceae</taxon>
        <taxon>Haloferula</taxon>
    </lineage>
</organism>
<keyword evidence="2" id="KW-1185">Reference proteome</keyword>
<dbReference type="Proteomes" id="UP001374893">
    <property type="component" value="Chromosome"/>
</dbReference>
<gene>
    <name evidence="1" type="ORF">HAHE_41720</name>
</gene>
<sequence>MKVGEVTFDPKTREIRFPAEVNMTEGLLEFFVVHRNGKVHESLLLSDISATNLNIAFKLLKYKASRELYVKVEEDGSLSNEFEEATPEEKKESRLKLLVEWKDGEETKSVSANDLIAHAATEKAMPKSPWVYGGSFVYDGKFVAETSGDLMAIFLSNSALINFSGEDNELDDVWLPHPTRVPAQGTKVTVLIQPYEP</sequence>
<dbReference type="NCBIfam" id="NF040466">
    <property type="entry name" value="ydjY_domain"/>
    <property type="match status" value="1"/>
</dbReference>
<dbReference type="InterPro" id="IPR047750">
    <property type="entry name" value="YdjY-like"/>
</dbReference>